<sequence>MSSIITGRPAITFKAAGVGDIMKFAVGNWKTPLKGESNIHAYVLTSDPLNFMQDNSKIPDVNGIRIDVKPVDNASKLNGHSMDSMLKVFGLSHPSDFAK</sequence>
<keyword evidence="2" id="KW-1185">Reference proteome</keyword>
<dbReference type="Proteomes" id="UP000249547">
    <property type="component" value="Unassembled WGS sequence"/>
</dbReference>
<reference evidence="1 2" key="1">
    <citation type="submission" date="2018-06" db="EMBL/GenBank/DDBJ databases">
        <title>Genomic Encyclopedia of Archaeal and Bacterial Type Strains, Phase II (KMG-II): from individual species to whole genera.</title>
        <authorList>
            <person name="Goeker M."/>
        </authorList>
    </citation>
    <scope>NUCLEOTIDE SEQUENCE [LARGE SCALE GENOMIC DNA]</scope>
    <source>
        <strain evidence="1 2">DSM 23857</strain>
    </source>
</reference>
<accession>A0A327QS57</accession>
<proteinExistence type="predicted"/>
<protein>
    <submittedName>
        <fullName evidence="1">Uncharacterized protein</fullName>
    </submittedName>
</protein>
<dbReference type="EMBL" id="QLLL01000003">
    <property type="protein sequence ID" value="RAJ06725.1"/>
    <property type="molecule type" value="Genomic_DNA"/>
</dbReference>
<evidence type="ECO:0000313" key="2">
    <source>
        <dbReference type="Proteomes" id="UP000249547"/>
    </source>
</evidence>
<evidence type="ECO:0000313" key="1">
    <source>
        <dbReference type="EMBL" id="RAJ06725.1"/>
    </source>
</evidence>
<organism evidence="1 2">
    <name type="scientific">Chitinophaga skermanii</name>
    <dbReference type="NCBI Taxonomy" id="331697"/>
    <lineage>
        <taxon>Bacteria</taxon>
        <taxon>Pseudomonadati</taxon>
        <taxon>Bacteroidota</taxon>
        <taxon>Chitinophagia</taxon>
        <taxon>Chitinophagales</taxon>
        <taxon>Chitinophagaceae</taxon>
        <taxon>Chitinophaga</taxon>
    </lineage>
</organism>
<comment type="caution">
    <text evidence="1">The sequence shown here is derived from an EMBL/GenBank/DDBJ whole genome shotgun (WGS) entry which is preliminary data.</text>
</comment>
<gene>
    <name evidence="1" type="ORF">LX64_01852</name>
</gene>
<name>A0A327QS57_9BACT</name>
<dbReference type="AlphaFoldDB" id="A0A327QS57"/>